<dbReference type="Gene3D" id="1.10.150.280">
    <property type="entry name" value="AF1531-like domain"/>
    <property type="match status" value="1"/>
</dbReference>
<evidence type="ECO:0000313" key="2">
    <source>
        <dbReference type="EMBL" id="SDR68884.1"/>
    </source>
</evidence>
<dbReference type="OrthoDB" id="9758724at2"/>
<sequence>MAGTDARWRLGAGAAVLLVLGAVAGGVAQRMVADAQPAAVLPTPVATAASGLVVDVQGAVAEPGVYRLAQGSRVLDALARAGGTTDAAAPGALNLARALVDGEQLLVPTEEEQAAAAEAAPGGAGAGTGMGGLVSLNRADQATLETLPRVGPSLAGAIIAHRDEHGPFTDLAQLDDVPGIGPALLATLTPLVTL</sequence>
<keyword evidence="3" id="KW-1185">Reference proteome</keyword>
<dbReference type="AlphaFoldDB" id="A0A1H1L2S8"/>
<dbReference type="InterPro" id="IPR051675">
    <property type="entry name" value="Endo/Exo/Phosphatase_dom_1"/>
</dbReference>
<name>A0A1H1L2S8_9MICO</name>
<dbReference type="STRING" id="684552.SAMN04489719_0389"/>
<dbReference type="Pfam" id="PF12836">
    <property type="entry name" value="HHH_3"/>
    <property type="match status" value="1"/>
</dbReference>
<dbReference type="SUPFAM" id="SSF47781">
    <property type="entry name" value="RuvA domain 2-like"/>
    <property type="match status" value="1"/>
</dbReference>
<dbReference type="InterPro" id="IPR019554">
    <property type="entry name" value="Soluble_ligand-bd"/>
</dbReference>
<dbReference type="Gene3D" id="3.10.560.10">
    <property type="entry name" value="Outer membrane lipoprotein wza domain like"/>
    <property type="match status" value="1"/>
</dbReference>
<dbReference type="Pfam" id="PF10531">
    <property type="entry name" value="SLBB"/>
    <property type="match status" value="1"/>
</dbReference>
<dbReference type="Proteomes" id="UP000199649">
    <property type="component" value="Chromosome I"/>
</dbReference>
<dbReference type="PANTHER" id="PTHR21180:SF32">
    <property type="entry name" value="ENDONUCLEASE_EXONUCLEASE_PHOSPHATASE FAMILY DOMAIN-CONTAINING PROTEIN 1"/>
    <property type="match status" value="1"/>
</dbReference>
<protein>
    <submittedName>
        <fullName evidence="2">Competence protein ComEA</fullName>
    </submittedName>
</protein>
<accession>A0A1H1L2S8</accession>
<dbReference type="GO" id="GO:0015628">
    <property type="term" value="P:protein secretion by the type II secretion system"/>
    <property type="evidence" value="ECO:0007669"/>
    <property type="project" value="TreeGrafter"/>
</dbReference>
<feature type="domain" description="Soluble ligand binding" evidence="1">
    <location>
        <begin position="53"/>
        <end position="104"/>
    </location>
</feature>
<dbReference type="InterPro" id="IPR010994">
    <property type="entry name" value="RuvA_2-like"/>
</dbReference>
<evidence type="ECO:0000313" key="3">
    <source>
        <dbReference type="Proteomes" id="UP000199649"/>
    </source>
</evidence>
<gene>
    <name evidence="2" type="ORF">SAMN04489719_0389</name>
</gene>
<dbReference type="PANTHER" id="PTHR21180">
    <property type="entry name" value="ENDONUCLEASE/EXONUCLEASE/PHOSPHATASE FAMILY DOMAIN-CONTAINING PROTEIN 1"/>
    <property type="match status" value="1"/>
</dbReference>
<reference evidence="3" key="1">
    <citation type="submission" date="2016-10" db="EMBL/GenBank/DDBJ databases">
        <authorList>
            <person name="Varghese N."/>
            <person name="Submissions S."/>
        </authorList>
    </citation>
    <scope>NUCLEOTIDE SEQUENCE [LARGE SCALE GENOMIC DNA]</scope>
    <source>
        <strain evidence="3">DSM 22965</strain>
    </source>
</reference>
<evidence type="ECO:0000259" key="1">
    <source>
        <dbReference type="Pfam" id="PF10531"/>
    </source>
</evidence>
<proteinExistence type="predicted"/>
<dbReference type="RefSeq" id="WP_092665446.1">
    <property type="nucleotide sequence ID" value="NZ_LT629734.1"/>
</dbReference>
<organism evidence="2 3">
    <name type="scientific">Agrococcus carbonis</name>
    <dbReference type="NCBI Taxonomy" id="684552"/>
    <lineage>
        <taxon>Bacteria</taxon>
        <taxon>Bacillati</taxon>
        <taxon>Actinomycetota</taxon>
        <taxon>Actinomycetes</taxon>
        <taxon>Micrococcales</taxon>
        <taxon>Microbacteriaceae</taxon>
        <taxon>Agrococcus</taxon>
    </lineage>
</organism>
<dbReference type="GO" id="GO:0015627">
    <property type="term" value="C:type II protein secretion system complex"/>
    <property type="evidence" value="ECO:0007669"/>
    <property type="project" value="TreeGrafter"/>
</dbReference>
<dbReference type="EMBL" id="LT629734">
    <property type="protein sequence ID" value="SDR68884.1"/>
    <property type="molecule type" value="Genomic_DNA"/>
</dbReference>